<gene>
    <name evidence="6" type="ORF">rosag_43260</name>
</gene>
<sequence>MATTPTDGVVYACGAYELDTRLHELRRGSEPQHVEPQVFDVLAHLFARRDRVVPKEELLDAVWGHRYVAPTTLNSRIKAARQALGDDGTAQRVIRTVHGLGFRVVADVVERTAAATGGPATLEQHIRFATATDGVRIAHATSGTGPPLVKPANWLTHLEHDWESPVWQHWLRELSRDHTLVRYDERGCGLSDRDVADLSFDAWVHDLETVVDALGLERFPLLALSQGCAVAIAYAARHPERVSRLVLYGGYVQGALTRARTAEEREEAELVMRQMPLGWGRDNPAFRLFFAARFLPEGTPEQLRWFSDLQRITTTPEIAVRLRSTASTIDVSELAPLVRAPTLVLHATGDAVIPFDQGRLLAALVPGARFISLESRNHVLLETEPAWARFTDEVRRFLAADDDRAAVTSRSPRPPRRSAPPTRSRSG</sequence>
<dbReference type="PANTHER" id="PTHR43798:SF31">
    <property type="entry name" value="AB HYDROLASE SUPERFAMILY PROTEIN YCLE"/>
    <property type="match status" value="1"/>
</dbReference>
<dbReference type="Gene3D" id="1.10.10.10">
    <property type="entry name" value="Winged helix-like DNA-binding domain superfamily/Winged helix DNA-binding domain"/>
    <property type="match status" value="1"/>
</dbReference>
<keyword evidence="2 3" id="KW-0238">DNA-binding</keyword>
<dbReference type="InterPro" id="IPR001867">
    <property type="entry name" value="OmpR/PhoB-type_DNA-bd"/>
</dbReference>
<dbReference type="InterPro" id="IPR036388">
    <property type="entry name" value="WH-like_DNA-bd_sf"/>
</dbReference>
<keyword evidence="1" id="KW-0378">Hydrolase</keyword>
<dbReference type="GO" id="GO:0003677">
    <property type="term" value="F:DNA binding"/>
    <property type="evidence" value="ECO:0007669"/>
    <property type="project" value="UniProtKB-UniRule"/>
</dbReference>
<dbReference type="GO" id="GO:0016020">
    <property type="term" value="C:membrane"/>
    <property type="evidence" value="ECO:0007669"/>
    <property type="project" value="TreeGrafter"/>
</dbReference>
<reference evidence="6" key="1">
    <citation type="submission" date="2022-08" db="EMBL/GenBank/DDBJ databases">
        <title>Draft genome sequencing of Roseisolibacter agri AW1220.</title>
        <authorList>
            <person name="Tobiishi Y."/>
            <person name="Tonouchi A."/>
        </authorList>
    </citation>
    <scope>NUCLEOTIDE SEQUENCE</scope>
    <source>
        <strain evidence="6">AW1220</strain>
    </source>
</reference>
<dbReference type="InterPro" id="IPR000073">
    <property type="entry name" value="AB_hydrolase_1"/>
</dbReference>
<dbReference type="GO" id="GO:0006355">
    <property type="term" value="P:regulation of DNA-templated transcription"/>
    <property type="evidence" value="ECO:0007669"/>
    <property type="project" value="InterPro"/>
</dbReference>
<dbReference type="AlphaFoldDB" id="A0AA37QJ36"/>
<accession>A0AA37QJ36</accession>
<keyword evidence="7" id="KW-1185">Reference proteome</keyword>
<evidence type="ECO:0000313" key="7">
    <source>
        <dbReference type="Proteomes" id="UP001161325"/>
    </source>
</evidence>
<dbReference type="InterPro" id="IPR050266">
    <property type="entry name" value="AB_hydrolase_sf"/>
</dbReference>
<dbReference type="Gene3D" id="3.40.50.1820">
    <property type="entry name" value="alpha/beta hydrolase"/>
    <property type="match status" value="1"/>
</dbReference>
<dbReference type="GO" id="GO:0000160">
    <property type="term" value="P:phosphorelay signal transduction system"/>
    <property type="evidence" value="ECO:0007669"/>
    <property type="project" value="InterPro"/>
</dbReference>
<dbReference type="PROSITE" id="PS51755">
    <property type="entry name" value="OMPR_PHOB"/>
    <property type="match status" value="1"/>
</dbReference>
<dbReference type="GO" id="GO:0016787">
    <property type="term" value="F:hydrolase activity"/>
    <property type="evidence" value="ECO:0007669"/>
    <property type="project" value="UniProtKB-KW"/>
</dbReference>
<dbReference type="SMART" id="SM00862">
    <property type="entry name" value="Trans_reg_C"/>
    <property type="match status" value="1"/>
</dbReference>
<feature type="DNA-binding region" description="OmpR/PhoB-type" evidence="3">
    <location>
        <begin position="8"/>
        <end position="106"/>
    </location>
</feature>
<comment type="caution">
    <text evidence="6">The sequence shown here is derived from an EMBL/GenBank/DDBJ whole genome shotgun (WGS) entry which is preliminary data.</text>
</comment>
<dbReference type="InterPro" id="IPR029058">
    <property type="entry name" value="AB_hydrolase_fold"/>
</dbReference>
<feature type="domain" description="OmpR/PhoB-type" evidence="5">
    <location>
        <begin position="8"/>
        <end position="106"/>
    </location>
</feature>
<protein>
    <submittedName>
        <fullName evidence="6">Transcriptional regulator</fullName>
    </submittedName>
</protein>
<dbReference type="PRINTS" id="PR00111">
    <property type="entry name" value="ABHYDROLASE"/>
</dbReference>
<organism evidence="6 7">
    <name type="scientific">Roseisolibacter agri</name>
    <dbReference type="NCBI Taxonomy" id="2014610"/>
    <lineage>
        <taxon>Bacteria</taxon>
        <taxon>Pseudomonadati</taxon>
        <taxon>Gemmatimonadota</taxon>
        <taxon>Gemmatimonadia</taxon>
        <taxon>Gemmatimonadales</taxon>
        <taxon>Gemmatimonadaceae</taxon>
        <taxon>Roseisolibacter</taxon>
    </lineage>
</organism>
<evidence type="ECO:0000256" key="2">
    <source>
        <dbReference type="ARBA" id="ARBA00023125"/>
    </source>
</evidence>
<dbReference type="SUPFAM" id="SSF46894">
    <property type="entry name" value="C-terminal effector domain of the bipartite response regulators"/>
    <property type="match status" value="1"/>
</dbReference>
<evidence type="ECO:0000259" key="5">
    <source>
        <dbReference type="PROSITE" id="PS51755"/>
    </source>
</evidence>
<dbReference type="CDD" id="cd00383">
    <property type="entry name" value="trans_reg_C"/>
    <property type="match status" value="1"/>
</dbReference>
<dbReference type="Pfam" id="PF00486">
    <property type="entry name" value="Trans_reg_C"/>
    <property type="match status" value="1"/>
</dbReference>
<dbReference type="EMBL" id="BRXS01000007">
    <property type="protein sequence ID" value="GLC27813.1"/>
    <property type="molecule type" value="Genomic_DNA"/>
</dbReference>
<dbReference type="Pfam" id="PF00561">
    <property type="entry name" value="Abhydrolase_1"/>
    <property type="match status" value="1"/>
</dbReference>
<feature type="region of interest" description="Disordered" evidence="4">
    <location>
        <begin position="401"/>
        <end position="427"/>
    </location>
</feature>
<evidence type="ECO:0000256" key="4">
    <source>
        <dbReference type="SAM" id="MobiDB-lite"/>
    </source>
</evidence>
<evidence type="ECO:0000313" key="6">
    <source>
        <dbReference type="EMBL" id="GLC27813.1"/>
    </source>
</evidence>
<proteinExistence type="predicted"/>
<evidence type="ECO:0000256" key="3">
    <source>
        <dbReference type="PROSITE-ProRule" id="PRU01091"/>
    </source>
</evidence>
<dbReference type="SUPFAM" id="SSF53474">
    <property type="entry name" value="alpha/beta-Hydrolases"/>
    <property type="match status" value="1"/>
</dbReference>
<dbReference type="InterPro" id="IPR016032">
    <property type="entry name" value="Sig_transdc_resp-reg_C-effctor"/>
</dbReference>
<name>A0AA37QJ36_9BACT</name>
<evidence type="ECO:0000256" key="1">
    <source>
        <dbReference type="ARBA" id="ARBA00022801"/>
    </source>
</evidence>
<dbReference type="Proteomes" id="UP001161325">
    <property type="component" value="Unassembled WGS sequence"/>
</dbReference>
<dbReference type="PANTHER" id="PTHR43798">
    <property type="entry name" value="MONOACYLGLYCEROL LIPASE"/>
    <property type="match status" value="1"/>
</dbReference>